<dbReference type="InterPro" id="IPR018699">
    <property type="entry name" value="DUF2203"/>
</dbReference>
<accession>A0A6J4J561</accession>
<dbReference type="EMBL" id="CADCTB010000193">
    <property type="protein sequence ID" value="CAA9268634.1"/>
    <property type="molecule type" value="Genomic_DNA"/>
</dbReference>
<dbReference type="PIRSF" id="PIRSF016498">
    <property type="entry name" value="UCP016498"/>
    <property type="match status" value="1"/>
</dbReference>
<reference evidence="1" key="1">
    <citation type="submission" date="2020-02" db="EMBL/GenBank/DDBJ databases">
        <authorList>
            <person name="Meier V. D."/>
        </authorList>
    </citation>
    <scope>NUCLEOTIDE SEQUENCE</scope>
    <source>
        <strain evidence="1">AVDCRST_MAG10</strain>
    </source>
</reference>
<protein>
    <recommendedName>
        <fullName evidence="2">DUF2203 domain-containing protein</fullName>
    </recommendedName>
</protein>
<organism evidence="1">
    <name type="scientific">uncultured Acidimicrobiales bacterium</name>
    <dbReference type="NCBI Taxonomy" id="310071"/>
    <lineage>
        <taxon>Bacteria</taxon>
        <taxon>Bacillati</taxon>
        <taxon>Actinomycetota</taxon>
        <taxon>Acidimicrobiia</taxon>
        <taxon>Acidimicrobiales</taxon>
        <taxon>environmental samples</taxon>
    </lineage>
</organism>
<dbReference type="Pfam" id="PF09969">
    <property type="entry name" value="DUF2203"/>
    <property type="match status" value="1"/>
</dbReference>
<proteinExistence type="predicted"/>
<sequence>MRYWTVSEARAYLPRVRELAETIRHAAKLRAGEAGSTNGSRAPILDAQEALEEMQAGDIIFRDAMTGLLDFHAKGADGVVYFLCWRLDEGDLGFWHLPSEGFPGRKPLPRDPE</sequence>
<evidence type="ECO:0008006" key="2">
    <source>
        <dbReference type="Google" id="ProtNLM"/>
    </source>
</evidence>
<evidence type="ECO:0000313" key="1">
    <source>
        <dbReference type="EMBL" id="CAA9268634.1"/>
    </source>
</evidence>
<name>A0A6J4J561_9ACTN</name>
<gene>
    <name evidence="1" type="ORF">AVDCRST_MAG10-3187</name>
</gene>
<dbReference type="AlphaFoldDB" id="A0A6J4J561"/>